<protein>
    <recommendedName>
        <fullName evidence="2">histidine kinase</fullName>
        <ecNumber evidence="2">2.7.13.3</ecNumber>
    </recommendedName>
</protein>
<dbReference type="PANTHER" id="PTHR43065:SF46">
    <property type="entry name" value="C4-DICARBOXYLATE TRANSPORT SENSOR PROTEIN DCTB"/>
    <property type="match status" value="1"/>
</dbReference>
<dbReference type="SMART" id="SM00091">
    <property type="entry name" value="PAS"/>
    <property type="match status" value="2"/>
</dbReference>
<reference evidence="12 13" key="1">
    <citation type="submission" date="2020-02" db="EMBL/GenBank/DDBJ databases">
        <title>Comparative genomics of sulfur disproportionating microorganisms.</title>
        <authorList>
            <person name="Ward L.M."/>
            <person name="Bertran E."/>
            <person name="Johnston D.T."/>
        </authorList>
    </citation>
    <scope>NUCLEOTIDE SEQUENCE [LARGE SCALE GENOMIC DNA]</scope>
    <source>
        <strain evidence="12 13">DSM 3696</strain>
    </source>
</reference>
<feature type="domain" description="PAC" evidence="11">
    <location>
        <begin position="84"/>
        <end position="136"/>
    </location>
</feature>
<keyword evidence="13" id="KW-1185">Reference proteome</keyword>
<dbReference type="InterPro" id="IPR003594">
    <property type="entry name" value="HATPase_dom"/>
</dbReference>
<feature type="domain" description="Histidine kinase" evidence="9">
    <location>
        <begin position="275"/>
        <end position="537"/>
    </location>
</feature>
<organism evidence="12 13">
    <name type="scientific">Desulfolutivibrio sulfodismutans</name>
    <dbReference type="NCBI Taxonomy" id="63561"/>
    <lineage>
        <taxon>Bacteria</taxon>
        <taxon>Pseudomonadati</taxon>
        <taxon>Thermodesulfobacteriota</taxon>
        <taxon>Desulfovibrionia</taxon>
        <taxon>Desulfovibrionales</taxon>
        <taxon>Desulfovibrionaceae</taxon>
        <taxon>Desulfolutivibrio</taxon>
    </lineage>
</organism>
<keyword evidence="4" id="KW-0808">Transferase</keyword>
<evidence type="ECO:0000256" key="1">
    <source>
        <dbReference type="ARBA" id="ARBA00000085"/>
    </source>
</evidence>
<dbReference type="InterPro" id="IPR036097">
    <property type="entry name" value="HisK_dim/P_sf"/>
</dbReference>
<dbReference type="SMART" id="SM00387">
    <property type="entry name" value="HATPase_c"/>
    <property type="match status" value="1"/>
</dbReference>
<evidence type="ECO:0000256" key="2">
    <source>
        <dbReference type="ARBA" id="ARBA00012438"/>
    </source>
</evidence>
<dbReference type="EC" id="2.7.13.3" evidence="2"/>
<keyword evidence="3" id="KW-0597">Phosphoprotein</keyword>
<dbReference type="PROSITE" id="PS50109">
    <property type="entry name" value="HIS_KIN"/>
    <property type="match status" value="1"/>
</dbReference>
<dbReference type="GO" id="GO:0006355">
    <property type="term" value="P:regulation of DNA-templated transcription"/>
    <property type="evidence" value="ECO:0007669"/>
    <property type="project" value="InterPro"/>
</dbReference>
<evidence type="ECO:0000256" key="3">
    <source>
        <dbReference type="ARBA" id="ARBA00022553"/>
    </source>
</evidence>
<dbReference type="PANTHER" id="PTHR43065">
    <property type="entry name" value="SENSOR HISTIDINE KINASE"/>
    <property type="match status" value="1"/>
</dbReference>
<dbReference type="Gene3D" id="3.30.450.20">
    <property type="entry name" value="PAS domain"/>
    <property type="match status" value="2"/>
</dbReference>
<dbReference type="SUPFAM" id="SSF47384">
    <property type="entry name" value="Homodimeric domain of signal transducing histidine kinase"/>
    <property type="match status" value="1"/>
</dbReference>
<accession>A0A7K3NJ79</accession>
<dbReference type="Pfam" id="PF02518">
    <property type="entry name" value="HATPase_c"/>
    <property type="match status" value="1"/>
</dbReference>
<dbReference type="GO" id="GO:0005524">
    <property type="term" value="F:ATP binding"/>
    <property type="evidence" value="ECO:0007669"/>
    <property type="project" value="UniProtKB-KW"/>
</dbReference>
<dbReference type="CDD" id="cd00130">
    <property type="entry name" value="PAS"/>
    <property type="match status" value="2"/>
</dbReference>
<evidence type="ECO:0000313" key="13">
    <source>
        <dbReference type="Proteomes" id="UP000469724"/>
    </source>
</evidence>
<dbReference type="Gene3D" id="1.10.287.130">
    <property type="match status" value="1"/>
</dbReference>
<dbReference type="InterPro" id="IPR013767">
    <property type="entry name" value="PAS_fold"/>
</dbReference>
<comment type="catalytic activity">
    <reaction evidence="1">
        <text>ATP + protein L-histidine = ADP + protein N-phospho-L-histidine.</text>
        <dbReference type="EC" id="2.7.13.3"/>
    </reaction>
</comment>
<dbReference type="InterPro" id="IPR036890">
    <property type="entry name" value="HATPase_C_sf"/>
</dbReference>
<dbReference type="InterPro" id="IPR013656">
    <property type="entry name" value="PAS_4"/>
</dbReference>
<dbReference type="InterPro" id="IPR000014">
    <property type="entry name" value="PAS"/>
</dbReference>
<evidence type="ECO:0000259" key="10">
    <source>
        <dbReference type="PROSITE" id="PS50112"/>
    </source>
</evidence>
<feature type="domain" description="PAS" evidence="10">
    <location>
        <begin position="137"/>
        <end position="181"/>
    </location>
</feature>
<keyword evidence="5" id="KW-0547">Nucleotide-binding</keyword>
<evidence type="ECO:0000256" key="7">
    <source>
        <dbReference type="ARBA" id="ARBA00022840"/>
    </source>
</evidence>
<evidence type="ECO:0000256" key="8">
    <source>
        <dbReference type="ARBA" id="ARBA00023012"/>
    </source>
</evidence>
<dbReference type="NCBIfam" id="TIGR00229">
    <property type="entry name" value="sensory_box"/>
    <property type="match status" value="1"/>
</dbReference>
<comment type="caution">
    <text evidence="12">The sequence shown here is derived from an EMBL/GenBank/DDBJ whole genome shotgun (WGS) entry which is preliminary data.</text>
</comment>
<dbReference type="InterPro" id="IPR003661">
    <property type="entry name" value="HisK_dim/P_dom"/>
</dbReference>
<dbReference type="InterPro" id="IPR004358">
    <property type="entry name" value="Sig_transdc_His_kin-like_C"/>
</dbReference>
<evidence type="ECO:0000259" key="9">
    <source>
        <dbReference type="PROSITE" id="PS50109"/>
    </source>
</evidence>
<keyword evidence="6" id="KW-0418">Kinase</keyword>
<keyword evidence="7" id="KW-0067">ATP-binding</keyword>
<dbReference type="PROSITE" id="PS50112">
    <property type="entry name" value="PAS"/>
    <property type="match status" value="1"/>
</dbReference>
<name>A0A7K3NJ79_9BACT</name>
<evidence type="ECO:0000256" key="4">
    <source>
        <dbReference type="ARBA" id="ARBA00022679"/>
    </source>
</evidence>
<dbReference type="Pfam" id="PF00989">
    <property type="entry name" value="PAS"/>
    <property type="match status" value="1"/>
</dbReference>
<dbReference type="EMBL" id="JAAGRQ010000002">
    <property type="protein sequence ID" value="NDY55279.1"/>
    <property type="molecule type" value="Genomic_DNA"/>
</dbReference>
<dbReference type="InterPro" id="IPR035965">
    <property type="entry name" value="PAS-like_dom_sf"/>
</dbReference>
<dbReference type="SUPFAM" id="SSF55874">
    <property type="entry name" value="ATPase domain of HSP90 chaperone/DNA topoisomerase II/histidine kinase"/>
    <property type="match status" value="1"/>
</dbReference>
<proteinExistence type="predicted"/>
<dbReference type="Pfam" id="PF08448">
    <property type="entry name" value="PAS_4"/>
    <property type="match status" value="1"/>
</dbReference>
<dbReference type="Gene3D" id="3.30.565.10">
    <property type="entry name" value="Histidine kinase-like ATPase, C-terminal domain"/>
    <property type="match status" value="1"/>
</dbReference>
<evidence type="ECO:0000256" key="6">
    <source>
        <dbReference type="ARBA" id="ARBA00022777"/>
    </source>
</evidence>
<dbReference type="PROSITE" id="PS50113">
    <property type="entry name" value="PAC"/>
    <property type="match status" value="1"/>
</dbReference>
<sequence length="547" mass="58341">MTGYADAHADGLDASLARVFDVVPDGLCILSSDMVVLRMNRAMAGWFADVGDPVGRSCREVLSAKGCSCEECPADMVLSGRACRMKELAVPLSGGGTRYLELSATRLPGVDDGRGGVLLFARDVSVRKAAERELRQANQDIELLLSSIGSIMISLDGEGAVTRWNRAAAEMLGLSGRQALGGLLFDLDIGWDWEPVREAIEACRRTGEAVRVDEIRLRTAGRERFLGLTANPVPSPDGQSRGVLILGRDITGIKVREAMASHEIKMQSIGRLAAGIAHEINTPIQYVSYNAGFLEGAFADLLRLVEAYRQAFATLSQAGEGRGDCLPPELRQTVEAAECEADLDYLSTEIPAAVANSRKGIRQVADIVRAMRQFSHPGGGEKTFFDINAAVKDALLVSRNEWKDTASLVLELDPELPPVCGLPQEIGQVFLNLILNAAQAMEEARGDKTGILGSITARTARQGPFVTVSLADTGPGIPAEVRGRVFDPFFTTKAVGKGTGQGLSLAYAVVERHGGDIFFETTPGQGTVFTVRLPIDGPQGKDGGSSG</sequence>
<dbReference type="InterPro" id="IPR005467">
    <property type="entry name" value="His_kinase_dom"/>
</dbReference>
<dbReference type="GO" id="GO:0000155">
    <property type="term" value="F:phosphorelay sensor kinase activity"/>
    <property type="evidence" value="ECO:0007669"/>
    <property type="project" value="InterPro"/>
</dbReference>
<gene>
    <name evidence="12" type="ORF">G3N56_00775</name>
</gene>
<evidence type="ECO:0000259" key="11">
    <source>
        <dbReference type="PROSITE" id="PS50113"/>
    </source>
</evidence>
<evidence type="ECO:0000313" key="12">
    <source>
        <dbReference type="EMBL" id="NDY55279.1"/>
    </source>
</evidence>
<dbReference type="InterPro" id="IPR000700">
    <property type="entry name" value="PAS-assoc_C"/>
</dbReference>
<dbReference type="Proteomes" id="UP000469724">
    <property type="component" value="Unassembled WGS sequence"/>
</dbReference>
<dbReference type="RefSeq" id="WP_163300328.1">
    <property type="nucleotide sequence ID" value="NZ_JAAGRQ010000002.1"/>
</dbReference>
<dbReference type="CDD" id="cd00082">
    <property type="entry name" value="HisKA"/>
    <property type="match status" value="1"/>
</dbReference>
<dbReference type="PRINTS" id="PR00344">
    <property type="entry name" value="BCTRLSENSOR"/>
</dbReference>
<evidence type="ECO:0000256" key="5">
    <source>
        <dbReference type="ARBA" id="ARBA00022741"/>
    </source>
</evidence>
<dbReference type="AlphaFoldDB" id="A0A7K3NJ79"/>
<keyword evidence="8" id="KW-0902">Two-component regulatory system</keyword>
<dbReference type="SUPFAM" id="SSF55785">
    <property type="entry name" value="PYP-like sensor domain (PAS domain)"/>
    <property type="match status" value="2"/>
</dbReference>